<feature type="region of interest" description="Disordered" evidence="1">
    <location>
        <begin position="1"/>
        <end position="80"/>
    </location>
</feature>
<feature type="compositionally biased region" description="Basic residues" evidence="1">
    <location>
        <begin position="1"/>
        <end position="12"/>
    </location>
</feature>
<dbReference type="AlphaFoldDB" id="A0A200QUQ6"/>
<evidence type="ECO:0000313" key="4">
    <source>
        <dbReference type="Proteomes" id="UP000195402"/>
    </source>
</evidence>
<dbReference type="InParanoid" id="A0A200QUQ6"/>
<feature type="compositionally biased region" description="Basic and acidic residues" evidence="1">
    <location>
        <begin position="200"/>
        <end position="216"/>
    </location>
</feature>
<name>A0A200QUQ6_MACCD</name>
<dbReference type="FunCoup" id="A0A200QUQ6">
    <property type="interactions" value="1522"/>
</dbReference>
<dbReference type="InterPro" id="IPR041591">
    <property type="entry name" value="OCRE"/>
</dbReference>
<feature type="compositionally biased region" description="Basic and acidic residues" evidence="1">
    <location>
        <begin position="232"/>
        <end position="256"/>
    </location>
</feature>
<feature type="compositionally biased region" description="Polar residues" evidence="1">
    <location>
        <begin position="323"/>
        <end position="360"/>
    </location>
</feature>
<evidence type="ECO:0000313" key="3">
    <source>
        <dbReference type="EMBL" id="OVA14193.1"/>
    </source>
</evidence>
<reference evidence="3 4" key="1">
    <citation type="journal article" date="2017" name="Mol. Plant">
        <title>The Genome of Medicinal Plant Macleaya cordata Provides New Insights into Benzylisoquinoline Alkaloids Metabolism.</title>
        <authorList>
            <person name="Liu X."/>
            <person name="Liu Y."/>
            <person name="Huang P."/>
            <person name="Ma Y."/>
            <person name="Qing Z."/>
            <person name="Tang Q."/>
            <person name="Cao H."/>
            <person name="Cheng P."/>
            <person name="Zheng Y."/>
            <person name="Yuan Z."/>
            <person name="Zhou Y."/>
            <person name="Liu J."/>
            <person name="Tang Z."/>
            <person name="Zhuo Y."/>
            <person name="Zhang Y."/>
            <person name="Yu L."/>
            <person name="Huang J."/>
            <person name="Yang P."/>
            <person name="Peng Q."/>
            <person name="Zhang J."/>
            <person name="Jiang W."/>
            <person name="Zhang Z."/>
            <person name="Lin K."/>
            <person name="Ro D.K."/>
            <person name="Chen X."/>
            <person name="Xiong X."/>
            <person name="Shang Y."/>
            <person name="Huang S."/>
            <person name="Zeng J."/>
        </authorList>
    </citation>
    <scope>NUCLEOTIDE SEQUENCE [LARGE SCALE GENOMIC DNA]</scope>
    <source>
        <strain evidence="4">cv. BLH2017</strain>
        <tissue evidence="3">Root</tissue>
    </source>
</reference>
<dbReference type="STRING" id="56857.A0A200QUQ6"/>
<dbReference type="PANTHER" id="PTHR13138">
    <property type="entry name" value="PROTEIN LIN1"/>
    <property type="match status" value="1"/>
</dbReference>
<dbReference type="Proteomes" id="UP000195402">
    <property type="component" value="Unassembled WGS sequence"/>
</dbReference>
<gene>
    <name evidence="3" type="ORF">BVC80_9029g20</name>
</gene>
<dbReference type="Pfam" id="PF17780">
    <property type="entry name" value="OCRE"/>
    <property type="match status" value="1"/>
</dbReference>
<comment type="caution">
    <text evidence="3">The sequence shown here is derived from an EMBL/GenBank/DDBJ whole genome shotgun (WGS) entry which is preliminary data.</text>
</comment>
<feature type="compositionally biased region" description="Basic residues" evidence="1">
    <location>
        <begin position="24"/>
        <end position="37"/>
    </location>
</feature>
<evidence type="ECO:0000259" key="2">
    <source>
        <dbReference type="Pfam" id="PF17780"/>
    </source>
</evidence>
<feature type="compositionally biased region" description="Polar residues" evidence="1">
    <location>
        <begin position="296"/>
        <end position="310"/>
    </location>
</feature>
<keyword evidence="4" id="KW-1185">Reference proteome</keyword>
<dbReference type="PANTHER" id="PTHR13138:SF3">
    <property type="entry name" value="CD2 ANTIGEN CYTOPLASMIC TAIL-BINDING PROTEIN 2"/>
    <property type="match status" value="1"/>
</dbReference>
<evidence type="ECO:0000256" key="1">
    <source>
        <dbReference type="SAM" id="MobiDB-lite"/>
    </source>
</evidence>
<dbReference type="OrthoDB" id="331341at2759"/>
<feature type="domain" description="OCRE" evidence="2">
    <location>
        <begin position="361"/>
        <end position="410"/>
    </location>
</feature>
<feature type="region of interest" description="Disordered" evidence="1">
    <location>
        <begin position="229"/>
        <end position="362"/>
    </location>
</feature>
<sequence length="422" mass="46543">MEGKSSRSHLKRALSEDEDSNKPPKQKRPRFPKGKKVKVGEEFVVVSGPVEGPKDLTDPKQAAIERRKRRTHMTADSLSEELKGKGISAAEVAYEDNANFVEDGIQIEPFNLNQEKEEGYFDDHGNFVEFANDNNIKDAWLDSVDVDTRFAEKSFNMVKDEEDTNDLSSEDIGKMKRRIANLLEPGETVLQALRRLKGNSNDKKEKMPEETKLKFDQLTEDSMKLMENGDYDVYHEKRESFEREAEGYERLARAREGTSGGEGNGNSDSSGMDIFSNGVGPGAPSTPLTDAGPASSDMNIATVQGSSENGGDSFDMFAEDENPITNPPSDENGLVSGSTAEPYSRPSSESTNMNSESGDLQTDYVYDESSGYYYSSSLGYYYDPTSGLYCSASSGKWYSYNEQAGTYDEVQGEEGASATPVN</sequence>
<organism evidence="3 4">
    <name type="scientific">Macleaya cordata</name>
    <name type="common">Five-seeded plume-poppy</name>
    <name type="synonym">Bocconia cordata</name>
    <dbReference type="NCBI Taxonomy" id="56857"/>
    <lineage>
        <taxon>Eukaryota</taxon>
        <taxon>Viridiplantae</taxon>
        <taxon>Streptophyta</taxon>
        <taxon>Embryophyta</taxon>
        <taxon>Tracheophyta</taxon>
        <taxon>Spermatophyta</taxon>
        <taxon>Magnoliopsida</taxon>
        <taxon>Ranunculales</taxon>
        <taxon>Papaveraceae</taxon>
        <taxon>Papaveroideae</taxon>
        <taxon>Macleaya</taxon>
    </lineage>
</organism>
<dbReference type="EMBL" id="MVGT01001060">
    <property type="protein sequence ID" value="OVA14193.1"/>
    <property type="molecule type" value="Genomic_DNA"/>
</dbReference>
<accession>A0A200QUQ6</accession>
<dbReference type="InterPro" id="IPR039905">
    <property type="entry name" value="CD2BP2/Lin1"/>
</dbReference>
<dbReference type="GO" id="GO:0005682">
    <property type="term" value="C:U5 snRNP"/>
    <property type="evidence" value="ECO:0007669"/>
    <property type="project" value="InterPro"/>
</dbReference>
<proteinExistence type="predicted"/>
<protein>
    <recommendedName>
        <fullName evidence="2">OCRE domain-containing protein</fullName>
    </recommendedName>
</protein>
<feature type="region of interest" description="Disordered" evidence="1">
    <location>
        <begin position="195"/>
        <end position="216"/>
    </location>
</feature>
<dbReference type="OMA" id="KWYSYNE"/>